<feature type="domain" description="HTH tetR-type" evidence="3">
    <location>
        <begin position="18"/>
        <end position="77"/>
    </location>
</feature>
<dbReference type="EMBL" id="LVHI01000009">
    <property type="protein sequence ID" value="OAK55541.1"/>
    <property type="molecule type" value="Genomic_DNA"/>
</dbReference>
<keyword evidence="5" id="KW-1185">Reference proteome</keyword>
<dbReference type="PROSITE" id="PS50977">
    <property type="entry name" value="HTH_TETR_2"/>
    <property type="match status" value="1"/>
</dbReference>
<reference evidence="4 5" key="1">
    <citation type="submission" date="2016-03" db="EMBL/GenBank/DDBJ databases">
        <title>Genome sequence of Rhodococcus kyotonensis KB10.</title>
        <authorList>
            <person name="Jeong H."/>
            <person name="Hong C.E."/>
            <person name="Jo S.H."/>
            <person name="Park J.M."/>
        </authorList>
    </citation>
    <scope>NUCLEOTIDE SEQUENCE [LARGE SCALE GENOMIC DNA]</scope>
    <source>
        <strain evidence="4 5">KB10</strain>
    </source>
</reference>
<proteinExistence type="predicted"/>
<dbReference type="PANTHER" id="PTHR43479:SF11">
    <property type="entry name" value="ACREF_ENVCD OPERON REPRESSOR-RELATED"/>
    <property type="match status" value="1"/>
</dbReference>
<evidence type="ECO:0000313" key="4">
    <source>
        <dbReference type="EMBL" id="OAK55541.1"/>
    </source>
</evidence>
<evidence type="ECO:0000313" key="5">
    <source>
        <dbReference type="Proteomes" id="UP000077519"/>
    </source>
</evidence>
<organism evidence="4 5">
    <name type="scientific">Rhodococcoides kyotonense</name>
    <dbReference type="NCBI Taxonomy" id="398843"/>
    <lineage>
        <taxon>Bacteria</taxon>
        <taxon>Bacillati</taxon>
        <taxon>Actinomycetota</taxon>
        <taxon>Actinomycetes</taxon>
        <taxon>Mycobacteriales</taxon>
        <taxon>Nocardiaceae</taxon>
        <taxon>Rhodococcoides</taxon>
    </lineage>
</organism>
<dbReference type="AlphaFoldDB" id="A0A177YJD6"/>
<accession>A0A177YJD6</accession>
<dbReference type="PANTHER" id="PTHR43479">
    <property type="entry name" value="ACREF/ENVCD OPERON REPRESSOR-RELATED"/>
    <property type="match status" value="1"/>
</dbReference>
<dbReference type="SUPFAM" id="SSF46689">
    <property type="entry name" value="Homeodomain-like"/>
    <property type="match status" value="1"/>
</dbReference>
<evidence type="ECO:0000256" key="2">
    <source>
        <dbReference type="PROSITE-ProRule" id="PRU00335"/>
    </source>
</evidence>
<dbReference type="Proteomes" id="UP000077519">
    <property type="component" value="Unassembled WGS sequence"/>
</dbReference>
<dbReference type="Gene3D" id="1.10.357.10">
    <property type="entry name" value="Tetracycline Repressor, domain 2"/>
    <property type="match status" value="1"/>
</dbReference>
<keyword evidence="1 2" id="KW-0238">DNA-binding</keyword>
<protein>
    <submittedName>
        <fullName evidence="4">Transcriptional regulator</fullName>
    </submittedName>
</protein>
<comment type="caution">
    <text evidence="4">The sequence shown here is derived from an EMBL/GenBank/DDBJ whole genome shotgun (WGS) entry which is preliminary data.</text>
</comment>
<gene>
    <name evidence="4" type="ORF">A3K89_19500</name>
</gene>
<dbReference type="InterPro" id="IPR036271">
    <property type="entry name" value="Tet_transcr_reg_TetR-rel_C_sf"/>
</dbReference>
<dbReference type="SUPFAM" id="SSF48498">
    <property type="entry name" value="Tetracyclin repressor-like, C-terminal domain"/>
    <property type="match status" value="1"/>
</dbReference>
<dbReference type="InterPro" id="IPR009057">
    <property type="entry name" value="Homeodomain-like_sf"/>
</dbReference>
<dbReference type="InterPro" id="IPR001647">
    <property type="entry name" value="HTH_TetR"/>
</dbReference>
<dbReference type="RefSeq" id="WP_068423521.1">
    <property type="nucleotide sequence ID" value="NZ_LVHI01000009.1"/>
</dbReference>
<feature type="DNA-binding region" description="H-T-H motif" evidence="2">
    <location>
        <begin position="40"/>
        <end position="59"/>
    </location>
</feature>
<name>A0A177YJD6_9NOCA</name>
<sequence>MSPTPRTYGGVDGSARVAERRRVLIEAGLDLLGTTEPELSVRGVCRTAGVASRYFYESFADKNALMDAVYDRVVGELTTATLAAVAASPMTEEERVHAAVATVVRMVAEDPRRGRLLFSATLSNDVLAAKRAESTRMFAGLLAAQASEFYGTTGDRSLDLTTQYVVGGFAQVLTAWLGGELDLDEDAVVAQCSDLLLAAAPER</sequence>
<evidence type="ECO:0000256" key="1">
    <source>
        <dbReference type="ARBA" id="ARBA00023125"/>
    </source>
</evidence>
<dbReference type="GO" id="GO:0003677">
    <property type="term" value="F:DNA binding"/>
    <property type="evidence" value="ECO:0007669"/>
    <property type="project" value="UniProtKB-UniRule"/>
</dbReference>
<evidence type="ECO:0000259" key="3">
    <source>
        <dbReference type="PROSITE" id="PS50977"/>
    </source>
</evidence>
<dbReference type="InterPro" id="IPR050624">
    <property type="entry name" value="HTH-type_Tx_Regulator"/>
</dbReference>